<comment type="caution">
    <text evidence="1">The sequence shown here is derived from an EMBL/GenBank/DDBJ whole genome shotgun (WGS) entry which is preliminary data.</text>
</comment>
<reference evidence="1" key="1">
    <citation type="submission" date="2016-01" db="EMBL/GenBank/DDBJ databases">
        <authorList>
            <person name="Peeters C."/>
        </authorList>
    </citation>
    <scope>NUCLEOTIDE SEQUENCE</scope>
    <source>
        <strain evidence="1">LMG 29320</strain>
    </source>
</reference>
<keyword evidence="2" id="KW-1185">Reference proteome</keyword>
<sequence length="312" mass="35203">MSPDEASTIAFDIGWDFARFGRPMDAAAHDLDLLTGYAAGREHFLVAQHRPDRFVSTWLQLRVNAFKRRRILSADVDPAYLKRIDCETCPITLMTLTHSALCDSDWSIDRINNDGAYARGNLVVMSVRANRAKGAKDYGDVVLLASQTANGQTEHAERKNLSKREWERLRCVMVGAEDVSDAAPTLTPLLTRIPEDSRAPLYYVLQQMLLQAVTRASARNQLVKALNRLQPSNERCLGLRFAAERLSVLLKTSDYPYDALDDELFQRQLRCWFVNIPRTHVPELLGLCASHGAYRCEPTLPAAWSVETHGRF</sequence>
<proteinExistence type="predicted"/>
<dbReference type="EMBL" id="FCNX02000011">
    <property type="protein sequence ID" value="SAK84016.1"/>
    <property type="molecule type" value="Genomic_DNA"/>
</dbReference>
<accession>A0A158CQ86</accession>
<dbReference type="OrthoDB" id="9129493at2"/>
<organism evidence="1 2">
    <name type="scientific">Caballeronia fortuita</name>
    <dbReference type="NCBI Taxonomy" id="1777138"/>
    <lineage>
        <taxon>Bacteria</taxon>
        <taxon>Pseudomonadati</taxon>
        <taxon>Pseudomonadota</taxon>
        <taxon>Betaproteobacteria</taxon>
        <taxon>Burkholderiales</taxon>
        <taxon>Burkholderiaceae</taxon>
        <taxon>Caballeronia</taxon>
    </lineage>
</organism>
<evidence type="ECO:0000313" key="2">
    <source>
        <dbReference type="Proteomes" id="UP000054903"/>
    </source>
</evidence>
<name>A0A158CQ86_9BURK</name>
<dbReference type="AlphaFoldDB" id="A0A158CQ86"/>
<dbReference type="RefSeq" id="WP_157694861.1">
    <property type="nucleotide sequence ID" value="NZ_FCNX02000011.1"/>
</dbReference>
<evidence type="ECO:0000313" key="1">
    <source>
        <dbReference type="EMBL" id="SAK84016.1"/>
    </source>
</evidence>
<protein>
    <submittedName>
        <fullName evidence="1">Uncharacterized protein</fullName>
    </submittedName>
</protein>
<dbReference type="Proteomes" id="UP000054903">
    <property type="component" value="Unassembled WGS sequence"/>
</dbReference>
<gene>
    <name evidence="1" type="ORF">AWB77_04353</name>
</gene>